<evidence type="ECO:0000313" key="2">
    <source>
        <dbReference type="Proteomes" id="UP001582793"/>
    </source>
</evidence>
<dbReference type="Proteomes" id="UP001582793">
    <property type="component" value="Unassembled WGS sequence"/>
</dbReference>
<organism evidence="1 2">
    <name type="scientific">Polymorphospora lycopeni</name>
    <dbReference type="NCBI Taxonomy" id="3140240"/>
    <lineage>
        <taxon>Bacteria</taxon>
        <taxon>Bacillati</taxon>
        <taxon>Actinomycetota</taxon>
        <taxon>Actinomycetes</taxon>
        <taxon>Micromonosporales</taxon>
        <taxon>Micromonosporaceae</taxon>
        <taxon>Polymorphospora</taxon>
    </lineage>
</organism>
<sequence length="208" mass="22178">MDALSVKAVAVELGVSPTALYRYVDGRWALEQLVGESILAELTLTDDPSHGIERHLLSFALQLRAFTHIHPGIASYLQTLFPRGDSGRRVLADEVAALVRRGYAPDAAIVVCGAVASMTIALAASEEVSIAAENEDADGLDRERLSAVTHLAVDDRLGPAHLALPQFARPEYVRLLLTGAIRGLVHVAPPGRPVHEIVADLAATGEEL</sequence>
<dbReference type="Gene3D" id="1.10.357.10">
    <property type="entry name" value="Tetracycline Repressor, domain 2"/>
    <property type="match status" value="1"/>
</dbReference>
<name>A0ABV5CW24_9ACTN</name>
<evidence type="ECO:0000313" key="1">
    <source>
        <dbReference type="EMBL" id="MFB6396203.1"/>
    </source>
</evidence>
<proteinExistence type="predicted"/>
<accession>A0ABV5CW24</accession>
<evidence type="ECO:0008006" key="3">
    <source>
        <dbReference type="Google" id="ProtNLM"/>
    </source>
</evidence>
<dbReference type="SUPFAM" id="SSF48498">
    <property type="entry name" value="Tetracyclin repressor-like, C-terminal domain"/>
    <property type="match status" value="1"/>
</dbReference>
<protein>
    <recommendedName>
        <fullName evidence="3">TetR family transcriptional regulator</fullName>
    </recommendedName>
</protein>
<reference evidence="1 2" key="1">
    <citation type="submission" date="2024-04" db="EMBL/GenBank/DDBJ databases">
        <title>Polymorphospora sp. isolated from Baiyangdian Lake in Xiong'an New Area.</title>
        <authorList>
            <person name="Zhang X."/>
            <person name="Liu J."/>
        </authorList>
    </citation>
    <scope>NUCLEOTIDE SEQUENCE [LARGE SCALE GENOMIC DNA]</scope>
    <source>
        <strain evidence="1 2">2-325</strain>
    </source>
</reference>
<gene>
    <name evidence="1" type="ORF">AAFH96_24280</name>
</gene>
<dbReference type="EMBL" id="JBCGDC010000082">
    <property type="protein sequence ID" value="MFB6396203.1"/>
    <property type="molecule type" value="Genomic_DNA"/>
</dbReference>
<dbReference type="RefSeq" id="WP_364221269.1">
    <property type="nucleotide sequence ID" value="NZ_JBCGDC010000082.1"/>
</dbReference>
<keyword evidence="2" id="KW-1185">Reference proteome</keyword>
<dbReference type="InterPro" id="IPR036271">
    <property type="entry name" value="Tet_transcr_reg_TetR-rel_C_sf"/>
</dbReference>
<comment type="caution">
    <text evidence="1">The sequence shown here is derived from an EMBL/GenBank/DDBJ whole genome shotgun (WGS) entry which is preliminary data.</text>
</comment>